<dbReference type="Proteomes" id="UP000186922">
    <property type="component" value="Unassembled WGS sequence"/>
</dbReference>
<dbReference type="AlphaFoldDB" id="A0A1D1VZU0"/>
<proteinExistence type="predicted"/>
<feature type="region of interest" description="Disordered" evidence="1">
    <location>
        <begin position="36"/>
        <end position="56"/>
    </location>
</feature>
<dbReference type="EMBL" id="BDGG01000014">
    <property type="protein sequence ID" value="GAV06651.1"/>
    <property type="molecule type" value="Genomic_DNA"/>
</dbReference>
<gene>
    <name evidence="2" type="primary">RvY_16607-1</name>
    <name evidence="2" type="synonym">RvY_16607.1</name>
    <name evidence="2" type="ORF">RvY_16607</name>
</gene>
<protein>
    <submittedName>
        <fullName evidence="2">Uncharacterized protein</fullName>
    </submittedName>
</protein>
<feature type="compositionally biased region" description="Basic and acidic residues" evidence="1">
    <location>
        <begin position="36"/>
        <end position="46"/>
    </location>
</feature>
<accession>A0A1D1VZU0</accession>
<keyword evidence="3" id="KW-1185">Reference proteome</keyword>
<reference evidence="2 3" key="1">
    <citation type="journal article" date="2016" name="Nat. Commun.">
        <title>Extremotolerant tardigrade genome and improved radiotolerance of human cultured cells by tardigrade-unique protein.</title>
        <authorList>
            <person name="Hashimoto T."/>
            <person name="Horikawa D.D."/>
            <person name="Saito Y."/>
            <person name="Kuwahara H."/>
            <person name="Kozuka-Hata H."/>
            <person name="Shin-I T."/>
            <person name="Minakuchi Y."/>
            <person name="Ohishi K."/>
            <person name="Motoyama A."/>
            <person name="Aizu T."/>
            <person name="Enomoto A."/>
            <person name="Kondo K."/>
            <person name="Tanaka S."/>
            <person name="Hara Y."/>
            <person name="Koshikawa S."/>
            <person name="Sagara H."/>
            <person name="Miura T."/>
            <person name="Yokobori S."/>
            <person name="Miyagawa K."/>
            <person name="Suzuki Y."/>
            <person name="Kubo T."/>
            <person name="Oyama M."/>
            <person name="Kohara Y."/>
            <person name="Fujiyama A."/>
            <person name="Arakawa K."/>
            <person name="Katayama T."/>
            <person name="Toyoda A."/>
            <person name="Kunieda T."/>
        </authorList>
    </citation>
    <scope>NUCLEOTIDE SEQUENCE [LARGE SCALE GENOMIC DNA]</scope>
    <source>
        <strain evidence="2 3">YOKOZUNA-1</strain>
    </source>
</reference>
<evidence type="ECO:0000256" key="1">
    <source>
        <dbReference type="SAM" id="MobiDB-lite"/>
    </source>
</evidence>
<name>A0A1D1VZU0_RAMVA</name>
<organism evidence="2 3">
    <name type="scientific">Ramazzottius varieornatus</name>
    <name type="common">Water bear</name>
    <name type="synonym">Tardigrade</name>
    <dbReference type="NCBI Taxonomy" id="947166"/>
    <lineage>
        <taxon>Eukaryota</taxon>
        <taxon>Metazoa</taxon>
        <taxon>Ecdysozoa</taxon>
        <taxon>Tardigrada</taxon>
        <taxon>Eutardigrada</taxon>
        <taxon>Parachela</taxon>
        <taxon>Hypsibioidea</taxon>
        <taxon>Ramazzottiidae</taxon>
        <taxon>Ramazzottius</taxon>
    </lineage>
</organism>
<comment type="caution">
    <text evidence="2">The sequence shown here is derived from an EMBL/GenBank/DDBJ whole genome shotgun (WGS) entry which is preliminary data.</text>
</comment>
<sequence length="83" mass="9620">MVQRSWRNCFCELRGSLQMVQLLSEYVLPTVEFRAEEENSHKDDQTSQRCQNQNRAVEDVSVPAGLLESLEEEEEGFGLLDRD</sequence>
<evidence type="ECO:0000313" key="3">
    <source>
        <dbReference type="Proteomes" id="UP000186922"/>
    </source>
</evidence>
<evidence type="ECO:0000313" key="2">
    <source>
        <dbReference type="EMBL" id="GAV06651.1"/>
    </source>
</evidence>